<feature type="compositionally biased region" description="Polar residues" evidence="1">
    <location>
        <begin position="207"/>
        <end position="225"/>
    </location>
</feature>
<gene>
    <name evidence="2" type="ORF">THAOC_33649</name>
</gene>
<feature type="region of interest" description="Disordered" evidence="1">
    <location>
        <begin position="44"/>
        <end position="88"/>
    </location>
</feature>
<protein>
    <submittedName>
        <fullName evidence="2">Uncharacterized protein</fullName>
    </submittedName>
</protein>
<evidence type="ECO:0000313" key="3">
    <source>
        <dbReference type="Proteomes" id="UP000266841"/>
    </source>
</evidence>
<dbReference type="EMBL" id="AGNL01046788">
    <property type="protein sequence ID" value="EJK47617.1"/>
    <property type="molecule type" value="Genomic_DNA"/>
</dbReference>
<evidence type="ECO:0000313" key="2">
    <source>
        <dbReference type="EMBL" id="EJK47617.1"/>
    </source>
</evidence>
<name>K0RLN3_THAOC</name>
<feature type="compositionally biased region" description="Basic residues" evidence="1">
    <location>
        <begin position="274"/>
        <end position="284"/>
    </location>
</feature>
<organism evidence="2 3">
    <name type="scientific">Thalassiosira oceanica</name>
    <name type="common">Marine diatom</name>
    <dbReference type="NCBI Taxonomy" id="159749"/>
    <lineage>
        <taxon>Eukaryota</taxon>
        <taxon>Sar</taxon>
        <taxon>Stramenopiles</taxon>
        <taxon>Ochrophyta</taxon>
        <taxon>Bacillariophyta</taxon>
        <taxon>Coscinodiscophyceae</taxon>
        <taxon>Thalassiosirophycidae</taxon>
        <taxon>Thalassiosirales</taxon>
        <taxon>Thalassiosiraceae</taxon>
        <taxon>Thalassiosira</taxon>
    </lineage>
</organism>
<proteinExistence type="predicted"/>
<feature type="region of interest" description="Disordered" evidence="1">
    <location>
        <begin position="120"/>
        <end position="146"/>
    </location>
</feature>
<dbReference type="AlphaFoldDB" id="K0RLN3"/>
<dbReference type="Proteomes" id="UP000266841">
    <property type="component" value="Unassembled WGS sequence"/>
</dbReference>
<feature type="compositionally biased region" description="Polar residues" evidence="1">
    <location>
        <begin position="50"/>
        <end position="59"/>
    </location>
</feature>
<keyword evidence="3" id="KW-1185">Reference proteome</keyword>
<feature type="region of interest" description="Disordered" evidence="1">
    <location>
        <begin position="172"/>
        <end position="299"/>
    </location>
</feature>
<evidence type="ECO:0000256" key="1">
    <source>
        <dbReference type="SAM" id="MobiDB-lite"/>
    </source>
</evidence>
<reference evidence="2 3" key="1">
    <citation type="journal article" date="2012" name="Genome Biol.">
        <title>Genome and low-iron response of an oceanic diatom adapted to chronic iron limitation.</title>
        <authorList>
            <person name="Lommer M."/>
            <person name="Specht M."/>
            <person name="Roy A.S."/>
            <person name="Kraemer L."/>
            <person name="Andreson R."/>
            <person name="Gutowska M.A."/>
            <person name="Wolf J."/>
            <person name="Bergner S.V."/>
            <person name="Schilhabel M.B."/>
            <person name="Klostermeier U.C."/>
            <person name="Beiko R.G."/>
            <person name="Rosenstiel P."/>
            <person name="Hippler M."/>
            <person name="Laroche J."/>
        </authorList>
    </citation>
    <scope>NUCLEOTIDE SEQUENCE [LARGE SCALE GENOMIC DNA]</scope>
    <source>
        <strain evidence="2 3">CCMP1005</strain>
    </source>
</reference>
<sequence length="299" mass="32441">MAEDSSTPTCDQAAPYRHSVSLSHVLTASAGSATSTVANPYAVAAKHTGTRPQQPTSRIPTLLPTADAASHPDRSNYAVRPRKRARHNPYAKKKLLLPRQQLCSHNSRASPDPRCCIKVKVTTPPRKNQETPTAGPREASRPGAGPAALCRSAVLPETKPNQVKAGFKQEALQPGRAQEGHPTGAVPSAPSVGGEVELRRVPEGAHSPSSSVLQARPKQSPTRTALHQARTRAELATAREPGREDRPRREHRQAPPERVGQGRFRPPPTDEHRAHRRSLRRRKPCPGLCVLSDDNLVRS</sequence>
<comment type="caution">
    <text evidence="2">The sequence shown here is derived from an EMBL/GenBank/DDBJ whole genome shotgun (WGS) entry which is preliminary data.</text>
</comment>
<accession>K0RLN3</accession>
<feature type="compositionally biased region" description="Basic and acidic residues" evidence="1">
    <location>
        <begin position="240"/>
        <end position="255"/>
    </location>
</feature>